<feature type="binding site" evidence="11">
    <location>
        <position position="131"/>
    </location>
    <ligand>
        <name>NAD(+)</name>
        <dbReference type="ChEBI" id="CHEBI:57540"/>
    </ligand>
</feature>
<dbReference type="PROSITE" id="PS00913">
    <property type="entry name" value="ADH_IRON_1"/>
    <property type="match status" value="1"/>
</dbReference>
<protein>
    <recommendedName>
        <fullName evidence="7">Glycerol dehydrogenase</fullName>
        <ecNumber evidence="6">1.1.1.6</ecNumber>
    </recommendedName>
</protein>
<comment type="pathway">
    <text evidence="5">Polyol metabolism; glycerol fermentation; glycerone phosphate from glycerol (oxidative route): step 1/2.</text>
</comment>
<feature type="binding site" evidence="11">
    <location>
        <position position="37"/>
    </location>
    <ligand>
        <name>NAD(+)</name>
        <dbReference type="ChEBI" id="CHEBI:57540"/>
    </ligand>
</feature>
<evidence type="ECO:0000256" key="2">
    <source>
        <dbReference type="ARBA" id="ARBA00022723"/>
    </source>
</evidence>
<feature type="binding site" evidence="11">
    <location>
        <position position="127"/>
    </location>
    <ligand>
        <name>NAD(+)</name>
        <dbReference type="ChEBI" id="CHEBI:57540"/>
    </ligand>
</feature>
<dbReference type="PANTHER" id="PTHR43616">
    <property type="entry name" value="GLYCEROL DEHYDROGENASE"/>
    <property type="match status" value="1"/>
</dbReference>
<comment type="catalytic activity">
    <reaction evidence="8">
        <text>glycerol + NAD(+) = dihydroxyacetone + NADH + H(+)</text>
        <dbReference type="Rhea" id="RHEA:13769"/>
        <dbReference type="ChEBI" id="CHEBI:15378"/>
        <dbReference type="ChEBI" id="CHEBI:16016"/>
        <dbReference type="ChEBI" id="CHEBI:17754"/>
        <dbReference type="ChEBI" id="CHEBI:57540"/>
        <dbReference type="ChEBI" id="CHEBI:57945"/>
        <dbReference type="EC" id="1.1.1.6"/>
    </reaction>
</comment>
<gene>
    <name evidence="13" type="primary">gldA</name>
    <name evidence="13" type="ORF">DP130_12590</name>
</gene>
<organism evidence="13 14">
    <name type="scientific">Clostridium tetani</name>
    <dbReference type="NCBI Taxonomy" id="1513"/>
    <lineage>
        <taxon>Bacteria</taxon>
        <taxon>Bacillati</taxon>
        <taxon>Bacillota</taxon>
        <taxon>Clostridia</taxon>
        <taxon>Eubacteriales</taxon>
        <taxon>Clostridiaceae</taxon>
        <taxon>Clostridium</taxon>
    </lineage>
</organism>
<dbReference type="SUPFAM" id="SSF56796">
    <property type="entry name" value="Dehydroquinate synthase-like"/>
    <property type="match status" value="1"/>
</dbReference>
<comment type="caution">
    <text evidence="13">The sequence shown here is derived from an EMBL/GenBank/DDBJ whole genome shotgun (WGS) entry which is preliminary data.</text>
</comment>
<feature type="binding site" evidence="9">
    <location>
        <position position="254"/>
    </location>
    <ligand>
        <name>glycerol</name>
        <dbReference type="ChEBI" id="CHEBI:17754"/>
    </ligand>
</feature>
<name>A0A4Q0V8Y5_CLOTA</name>
<keyword evidence="9" id="KW-0862">Zinc</keyword>
<comment type="similarity">
    <text evidence="1">Belongs to the iron-containing alcohol dehydrogenase family.</text>
</comment>
<dbReference type="RefSeq" id="WP_129030916.1">
    <property type="nucleotide sequence ID" value="NZ_AP026806.1"/>
</dbReference>
<dbReference type="InterPro" id="IPR001670">
    <property type="entry name" value="ADH_Fe/GldA"/>
</dbReference>
<dbReference type="GO" id="GO:0005829">
    <property type="term" value="C:cytosol"/>
    <property type="evidence" value="ECO:0007669"/>
    <property type="project" value="TreeGrafter"/>
</dbReference>
<dbReference type="GO" id="GO:0046872">
    <property type="term" value="F:metal ion binding"/>
    <property type="evidence" value="ECO:0007669"/>
    <property type="project" value="UniProtKB-KW"/>
</dbReference>
<dbReference type="InterPro" id="IPR016205">
    <property type="entry name" value="Glycerol_DH"/>
</dbReference>
<evidence type="ECO:0000313" key="14">
    <source>
        <dbReference type="Proteomes" id="UP000290921"/>
    </source>
</evidence>
<dbReference type="Gene3D" id="1.20.1090.10">
    <property type="entry name" value="Dehydroquinate synthase-like - alpha domain"/>
    <property type="match status" value="1"/>
</dbReference>
<keyword evidence="4 11" id="KW-0520">NAD</keyword>
<dbReference type="EC" id="1.1.1.6" evidence="6"/>
<feature type="binding site" evidence="9">
    <location>
        <position position="271"/>
    </location>
    <ligand>
        <name>glycerol</name>
        <dbReference type="ChEBI" id="CHEBI:17754"/>
    </ligand>
</feature>
<evidence type="ECO:0000256" key="3">
    <source>
        <dbReference type="ARBA" id="ARBA00023002"/>
    </source>
</evidence>
<evidence type="ECO:0000313" key="13">
    <source>
        <dbReference type="EMBL" id="RXI45084.1"/>
    </source>
</evidence>
<dbReference type="CDD" id="cd08170">
    <property type="entry name" value="GlyDH"/>
    <property type="match status" value="1"/>
</dbReference>
<evidence type="ECO:0000259" key="12">
    <source>
        <dbReference type="Pfam" id="PF00465"/>
    </source>
</evidence>
<dbReference type="GO" id="GO:0008888">
    <property type="term" value="F:glycerol dehydrogenase (NAD+) activity"/>
    <property type="evidence" value="ECO:0007669"/>
    <property type="project" value="UniProtKB-EC"/>
</dbReference>
<proteinExistence type="inferred from homology"/>
<dbReference type="AlphaFoldDB" id="A0A4Q0V8Y5"/>
<evidence type="ECO:0000256" key="8">
    <source>
        <dbReference type="ARBA" id="ARBA00049006"/>
    </source>
</evidence>
<evidence type="ECO:0000256" key="5">
    <source>
        <dbReference type="ARBA" id="ARBA00037918"/>
    </source>
</evidence>
<evidence type="ECO:0000256" key="6">
    <source>
        <dbReference type="ARBA" id="ARBA00039147"/>
    </source>
</evidence>
<keyword evidence="2 9" id="KW-0479">Metal-binding</keyword>
<dbReference type="Proteomes" id="UP000290921">
    <property type="component" value="Unassembled WGS sequence"/>
</dbReference>
<feature type="binding site" evidence="9">
    <location>
        <position position="171"/>
    </location>
    <ligand>
        <name>glycerol</name>
        <dbReference type="ChEBI" id="CHEBI:17754"/>
    </ligand>
</feature>
<evidence type="ECO:0000256" key="1">
    <source>
        <dbReference type="ARBA" id="ARBA00007358"/>
    </source>
</evidence>
<dbReference type="PANTHER" id="PTHR43616:SF5">
    <property type="entry name" value="GLYCEROL DEHYDROGENASE 1"/>
    <property type="match status" value="1"/>
</dbReference>
<sequence>MLKVMRTPSRYVQGSDSILDIYTHTSFLGDSYFIIADNIVMEMTKGKIEKAFENKNCNIVFENFNGQCTRKEINRLLDKIKENNCTIIVGVGGGRTLDTAKAIGHFGNLPVVIIPTVAATDAPCTALSVLYTEEGNFEEYLFYEKNPDVVLVDTTVIAKAPVRFMVAGMGDALATYFEARACLNSNSLNLVSGSISLAAYSLSKLCYETLLDYGYKAKLSVEDKVVTPSVEKIIEATTYLSGVGAENGGLAAAHSVYNAFTLLEECEKYMHGEIVAFGTLVQLVLEDSLMEEINEVASFCVTVNLPLTLAEIGINEINEEKLMKVAKAACAPGETIHNMLGGVTPEQLYNAILVANKLGLQYKNLC</sequence>
<feature type="binding site" evidence="10">
    <location>
        <position position="121"/>
    </location>
    <ligand>
        <name>glycerol</name>
        <dbReference type="ChEBI" id="CHEBI:17754"/>
    </ligand>
</feature>
<feature type="binding site" evidence="11">
    <location>
        <begin position="94"/>
        <end position="98"/>
    </location>
    <ligand>
        <name>NAD(+)</name>
        <dbReference type="ChEBI" id="CHEBI:57540"/>
    </ligand>
</feature>
<reference evidence="13 14" key="1">
    <citation type="submission" date="2018-06" db="EMBL/GenBank/DDBJ databases">
        <title>Genome conservation of Clostridium tetani.</title>
        <authorList>
            <person name="Bruggemann H."/>
            <person name="Popoff M.R."/>
        </authorList>
    </citation>
    <scope>NUCLEOTIDE SEQUENCE [LARGE SCALE GENOMIC DNA]</scope>
    <source>
        <strain evidence="13 14">2017.061</strain>
    </source>
</reference>
<dbReference type="InterPro" id="IPR018211">
    <property type="entry name" value="ADH_Fe_CS"/>
</dbReference>
<comment type="cofactor">
    <cofactor evidence="9">
        <name>Zn(2+)</name>
        <dbReference type="ChEBI" id="CHEBI:29105"/>
    </cofactor>
    <text evidence="9">Binds 1 zinc ion per subunit.</text>
</comment>
<dbReference type="Gene3D" id="3.40.50.1970">
    <property type="match status" value="1"/>
</dbReference>
<evidence type="ECO:0000256" key="4">
    <source>
        <dbReference type="ARBA" id="ARBA00023027"/>
    </source>
</evidence>
<evidence type="ECO:0000256" key="10">
    <source>
        <dbReference type="PIRSR" id="PIRSR000112-2"/>
    </source>
</evidence>
<feature type="binding site" evidence="11">
    <location>
        <position position="125"/>
    </location>
    <ligand>
        <name>NAD(+)</name>
        <dbReference type="ChEBI" id="CHEBI:57540"/>
    </ligand>
</feature>
<accession>A0A4Q0V8Y5</accession>
<dbReference type="EMBL" id="QMAP01000014">
    <property type="protein sequence ID" value="RXI45084.1"/>
    <property type="molecule type" value="Genomic_DNA"/>
</dbReference>
<dbReference type="Pfam" id="PF00465">
    <property type="entry name" value="Fe-ADH"/>
    <property type="match status" value="1"/>
</dbReference>
<evidence type="ECO:0000256" key="7">
    <source>
        <dbReference type="ARBA" id="ARBA00040132"/>
    </source>
</evidence>
<dbReference type="PIRSF" id="PIRSF000112">
    <property type="entry name" value="Glycerol_dehydrogenase"/>
    <property type="match status" value="1"/>
</dbReference>
<dbReference type="NCBIfam" id="NF006941">
    <property type="entry name" value="PRK09423.1"/>
    <property type="match status" value="1"/>
</dbReference>
<feature type="domain" description="Alcohol dehydrogenase iron-type/glycerol dehydrogenase GldA" evidence="12">
    <location>
        <begin position="8"/>
        <end position="154"/>
    </location>
</feature>
<keyword evidence="3 13" id="KW-0560">Oxidoreductase</keyword>
<evidence type="ECO:0000256" key="9">
    <source>
        <dbReference type="PIRSR" id="PIRSR000112-1"/>
    </source>
</evidence>
<evidence type="ECO:0000256" key="11">
    <source>
        <dbReference type="PIRSR" id="PIRSR000112-3"/>
    </source>
</evidence>